<reference evidence="2" key="1">
    <citation type="journal article" date="2021" name="IMA Fungus">
        <title>Genomic characterization of three marine fungi, including Emericellopsis atlantica sp. nov. with signatures of a generalist lifestyle and marine biomass degradation.</title>
        <authorList>
            <person name="Hagestad O.C."/>
            <person name="Hou L."/>
            <person name="Andersen J.H."/>
            <person name="Hansen E.H."/>
            <person name="Altermark B."/>
            <person name="Li C."/>
            <person name="Kuhnert E."/>
            <person name="Cox R.J."/>
            <person name="Crous P.W."/>
            <person name="Spatafora J.W."/>
            <person name="Lail K."/>
            <person name="Amirebrahimi M."/>
            <person name="Lipzen A."/>
            <person name="Pangilinan J."/>
            <person name="Andreopoulos W."/>
            <person name="Hayes R.D."/>
            <person name="Ng V."/>
            <person name="Grigoriev I.V."/>
            <person name="Jackson S.A."/>
            <person name="Sutton T.D.S."/>
            <person name="Dobson A.D.W."/>
            <person name="Rama T."/>
        </authorList>
    </citation>
    <scope>NUCLEOTIDE SEQUENCE</scope>
    <source>
        <strain evidence="2">TS7</strain>
    </source>
</reference>
<evidence type="ECO:0000313" key="3">
    <source>
        <dbReference type="Proteomes" id="UP000887229"/>
    </source>
</evidence>
<dbReference type="AlphaFoldDB" id="A0A9P8CSE2"/>
<dbReference type="Proteomes" id="UP000887229">
    <property type="component" value="Unassembled WGS sequence"/>
</dbReference>
<evidence type="ECO:0000313" key="2">
    <source>
        <dbReference type="EMBL" id="KAG9257115.1"/>
    </source>
</evidence>
<keyword evidence="3" id="KW-1185">Reference proteome</keyword>
<protein>
    <submittedName>
        <fullName evidence="2">Uncharacterized protein</fullName>
    </submittedName>
</protein>
<accession>A0A9P8CSE2</accession>
<dbReference type="RefSeq" id="XP_046121039.1">
    <property type="nucleotide sequence ID" value="XM_046264715.1"/>
</dbReference>
<feature type="region of interest" description="Disordered" evidence="1">
    <location>
        <begin position="100"/>
        <end position="146"/>
    </location>
</feature>
<organism evidence="2 3">
    <name type="scientific">Emericellopsis atlantica</name>
    <dbReference type="NCBI Taxonomy" id="2614577"/>
    <lineage>
        <taxon>Eukaryota</taxon>
        <taxon>Fungi</taxon>
        <taxon>Dikarya</taxon>
        <taxon>Ascomycota</taxon>
        <taxon>Pezizomycotina</taxon>
        <taxon>Sordariomycetes</taxon>
        <taxon>Hypocreomycetidae</taxon>
        <taxon>Hypocreales</taxon>
        <taxon>Bionectriaceae</taxon>
        <taxon>Emericellopsis</taxon>
    </lineage>
</organism>
<dbReference type="OrthoDB" id="10465361at2759"/>
<dbReference type="GeneID" id="70295618"/>
<name>A0A9P8CSE2_9HYPO</name>
<evidence type="ECO:0000256" key="1">
    <source>
        <dbReference type="SAM" id="MobiDB-lite"/>
    </source>
</evidence>
<dbReference type="EMBL" id="MU251246">
    <property type="protein sequence ID" value="KAG9257115.1"/>
    <property type="molecule type" value="Genomic_DNA"/>
</dbReference>
<proteinExistence type="predicted"/>
<gene>
    <name evidence="2" type="ORF">F5Z01DRAFT_671562</name>
</gene>
<sequence length="230" mass="25764">MSTAEDKFTDLDDAREFSYLMGCFPNPPARERPLPSEQNDDDLFRAMKRLESRCTALQKEINSFKSTDYPLICRVYDLEEDLAALCKRVAKTGVAVAQRKSLVNRGRQQKGDSKKRPGHPEPQPKPEKPSAKGNTGGQLDPTWLPQPVSSNGGYRHLYFSPAHTSMEDTLFQPEFLDYGCDNFSQSRRRVAVSGDFVPPKVRDKACNGESEDSDAIDSGYCLISKATFDN</sequence>
<comment type="caution">
    <text evidence="2">The sequence shown here is derived from an EMBL/GenBank/DDBJ whole genome shotgun (WGS) entry which is preliminary data.</text>
</comment>
<feature type="compositionally biased region" description="Basic and acidic residues" evidence="1">
    <location>
        <begin position="109"/>
        <end position="130"/>
    </location>
</feature>